<name>A0ABP8ZF01_9MICO</name>
<dbReference type="EMBL" id="BAABLP010000007">
    <property type="protein sequence ID" value="GAA4754992.1"/>
    <property type="molecule type" value="Genomic_DNA"/>
</dbReference>
<keyword evidence="2" id="KW-0812">Transmembrane</keyword>
<keyword evidence="2" id="KW-1133">Transmembrane helix</keyword>
<organism evidence="4 5">
    <name type="scientific">Amnibacterium soli</name>
    <dbReference type="NCBI Taxonomy" id="1282736"/>
    <lineage>
        <taxon>Bacteria</taxon>
        <taxon>Bacillati</taxon>
        <taxon>Actinomycetota</taxon>
        <taxon>Actinomycetes</taxon>
        <taxon>Micrococcales</taxon>
        <taxon>Microbacteriaceae</taxon>
        <taxon>Amnibacterium</taxon>
    </lineage>
</organism>
<evidence type="ECO:0000313" key="5">
    <source>
        <dbReference type="Proteomes" id="UP001500121"/>
    </source>
</evidence>
<keyword evidence="2" id="KW-0472">Membrane</keyword>
<feature type="transmembrane region" description="Helical" evidence="2">
    <location>
        <begin position="14"/>
        <end position="35"/>
    </location>
</feature>
<evidence type="ECO:0000259" key="3">
    <source>
        <dbReference type="Pfam" id="PF26526"/>
    </source>
</evidence>
<sequence length="242" mass="24381">MNDTASGRPPRRRLIVGVIGVLVLVAIVLAVGIGLGRDGSGGASAPSAPASPSSAPRTIPVGQTSVCGLPGFDRPEATLASAPATTWTTVGTMSAPSAAQTGPGTTSSDGLRSCYAHTVAGALFAVANIWAMGTDPRLNKPLLEQQTAAGTGRDAALKANIPTSNTGLRAQIAGFKVTSYSGTTATVDLAFHLNTGELVSLPAPLAWDGRDWKVQLADDGSAVFGASSLNSLAGYIPWAGEE</sequence>
<feature type="domain" description="DUF8175" evidence="3">
    <location>
        <begin position="49"/>
        <end position="237"/>
    </location>
</feature>
<accession>A0ABP8ZF01</accession>
<reference evidence="5" key="1">
    <citation type="journal article" date="2019" name="Int. J. Syst. Evol. Microbiol.">
        <title>The Global Catalogue of Microorganisms (GCM) 10K type strain sequencing project: providing services to taxonomists for standard genome sequencing and annotation.</title>
        <authorList>
            <consortium name="The Broad Institute Genomics Platform"/>
            <consortium name="The Broad Institute Genome Sequencing Center for Infectious Disease"/>
            <person name="Wu L."/>
            <person name="Ma J."/>
        </authorList>
    </citation>
    <scope>NUCLEOTIDE SEQUENCE [LARGE SCALE GENOMIC DNA]</scope>
    <source>
        <strain evidence="5">JCM 19015</strain>
    </source>
</reference>
<dbReference type="Pfam" id="PF26526">
    <property type="entry name" value="DUF8175"/>
    <property type="match status" value="1"/>
</dbReference>
<evidence type="ECO:0000256" key="2">
    <source>
        <dbReference type="SAM" id="Phobius"/>
    </source>
</evidence>
<dbReference type="Proteomes" id="UP001500121">
    <property type="component" value="Unassembled WGS sequence"/>
</dbReference>
<dbReference type="InterPro" id="IPR058488">
    <property type="entry name" value="DUF8175"/>
</dbReference>
<evidence type="ECO:0000313" key="4">
    <source>
        <dbReference type="EMBL" id="GAA4754992.1"/>
    </source>
</evidence>
<feature type="compositionally biased region" description="Low complexity" evidence="1">
    <location>
        <begin position="43"/>
        <end position="56"/>
    </location>
</feature>
<evidence type="ECO:0000256" key="1">
    <source>
        <dbReference type="SAM" id="MobiDB-lite"/>
    </source>
</evidence>
<feature type="region of interest" description="Disordered" evidence="1">
    <location>
        <begin position="40"/>
        <end position="62"/>
    </location>
</feature>
<gene>
    <name evidence="4" type="ORF">GCM10025783_30190</name>
</gene>
<proteinExistence type="predicted"/>
<protein>
    <recommendedName>
        <fullName evidence="3">DUF8175 domain-containing protein</fullName>
    </recommendedName>
</protein>
<keyword evidence="5" id="KW-1185">Reference proteome</keyword>
<comment type="caution">
    <text evidence="4">The sequence shown here is derived from an EMBL/GenBank/DDBJ whole genome shotgun (WGS) entry which is preliminary data.</text>
</comment>